<dbReference type="Pfam" id="PF25917">
    <property type="entry name" value="BSH_RND"/>
    <property type="match status" value="1"/>
</dbReference>
<dbReference type="EMBL" id="CP036274">
    <property type="protein sequence ID" value="QDU25899.1"/>
    <property type="molecule type" value="Genomic_DNA"/>
</dbReference>
<accession>A0A517Y6N8</accession>
<dbReference type="PANTHER" id="PTHR30469:SF37">
    <property type="entry name" value="RAGD PROTEIN"/>
    <property type="match status" value="1"/>
</dbReference>
<evidence type="ECO:0000259" key="5">
    <source>
        <dbReference type="Pfam" id="PF25917"/>
    </source>
</evidence>
<dbReference type="InterPro" id="IPR058792">
    <property type="entry name" value="Beta-barrel_RND_2"/>
</dbReference>
<gene>
    <name evidence="7" type="primary">mdtA_2</name>
    <name evidence="7" type="ORF">ETAA8_09710</name>
</gene>
<feature type="region of interest" description="Disordered" evidence="3">
    <location>
        <begin position="25"/>
        <end position="44"/>
    </location>
</feature>
<feature type="chain" id="PRO_5021794304" evidence="4">
    <location>
        <begin position="21"/>
        <end position="454"/>
    </location>
</feature>
<proteinExistence type="inferred from homology"/>
<evidence type="ECO:0000256" key="1">
    <source>
        <dbReference type="ARBA" id="ARBA00009477"/>
    </source>
</evidence>
<name>A0A517Y6N8_9BACT</name>
<dbReference type="GO" id="GO:0015562">
    <property type="term" value="F:efflux transmembrane transporter activity"/>
    <property type="evidence" value="ECO:0007669"/>
    <property type="project" value="TreeGrafter"/>
</dbReference>
<dbReference type="InterPro" id="IPR006143">
    <property type="entry name" value="RND_pump_MFP"/>
</dbReference>
<protein>
    <submittedName>
        <fullName evidence="7">Multidrug resistance protein MdtA</fullName>
    </submittedName>
</protein>
<dbReference type="InterPro" id="IPR058625">
    <property type="entry name" value="MdtA-like_BSH"/>
</dbReference>
<organism evidence="7 8">
    <name type="scientific">Anatilimnocola aggregata</name>
    <dbReference type="NCBI Taxonomy" id="2528021"/>
    <lineage>
        <taxon>Bacteria</taxon>
        <taxon>Pseudomonadati</taxon>
        <taxon>Planctomycetota</taxon>
        <taxon>Planctomycetia</taxon>
        <taxon>Pirellulales</taxon>
        <taxon>Pirellulaceae</taxon>
        <taxon>Anatilimnocola</taxon>
    </lineage>
</organism>
<dbReference type="Gene3D" id="2.40.30.170">
    <property type="match status" value="1"/>
</dbReference>
<dbReference type="PRINTS" id="PR01490">
    <property type="entry name" value="RTXTOXIND"/>
</dbReference>
<evidence type="ECO:0000256" key="3">
    <source>
        <dbReference type="SAM" id="MobiDB-lite"/>
    </source>
</evidence>
<feature type="signal peptide" evidence="4">
    <location>
        <begin position="1"/>
        <end position="20"/>
    </location>
</feature>
<evidence type="ECO:0000313" key="7">
    <source>
        <dbReference type="EMBL" id="QDU25899.1"/>
    </source>
</evidence>
<dbReference type="SUPFAM" id="SSF111369">
    <property type="entry name" value="HlyD-like secretion proteins"/>
    <property type="match status" value="2"/>
</dbReference>
<keyword evidence="2" id="KW-0175">Coiled coil</keyword>
<dbReference type="Proteomes" id="UP000315017">
    <property type="component" value="Chromosome"/>
</dbReference>
<sequence length="454" mass="48760" precursor="true">MFARYRCRSFVSAVALATCAGCTPPPTSGLSHGEPSATLAATTTTSGSSVMRVATIKPVRKTLVRRVEQPGEIHAFEQTPLYSKVTGFVSTIHVDIGDRVKTGQLLAEISIPEYEQELKQKQALVAQAAAETTQAQASIKVAKSSLQSAQALAAEAEAGQERLEAEFQRATSELERFTALFAEKAITQKTLDETQATHRAANAARSEAKARIISAQAVVAEKQAGVEQAQADALAIASKEDVAKADEQRLRAVHEYTRILAPYNSIVTERNIDAGHLVQPGKSASDKPLFVVVQADTVRVFVDVPEADAGFVSKDCEASIRIPSAGNRTIAGKVTRTAWLLHPTTRTLRAEIDMPNEDGTLRPGMYVIADLKVAERPDTYALPRTAILWKDQQASCLTVNADNVIVRIPIVTGIRAGEEVEIVSGLTGDERIIAGNVAAYREGQSVEVVSIPPK</sequence>
<dbReference type="NCBIfam" id="TIGR01730">
    <property type="entry name" value="RND_mfp"/>
    <property type="match status" value="1"/>
</dbReference>
<dbReference type="Pfam" id="PF25954">
    <property type="entry name" value="Beta-barrel_RND_2"/>
    <property type="match status" value="1"/>
</dbReference>
<dbReference type="OrthoDB" id="263506at2"/>
<dbReference type="Gene3D" id="1.10.287.470">
    <property type="entry name" value="Helix hairpin bin"/>
    <property type="match status" value="3"/>
</dbReference>
<dbReference type="AlphaFoldDB" id="A0A517Y6N8"/>
<comment type="similarity">
    <text evidence="1">Belongs to the membrane fusion protein (MFP) (TC 8.A.1) family.</text>
</comment>
<feature type="domain" description="CusB-like beta-barrel" evidence="6">
    <location>
        <begin position="300"/>
        <end position="372"/>
    </location>
</feature>
<evidence type="ECO:0000256" key="4">
    <source>
        <dbReference type="SAM" id="SignalP"/>
    </source>
</evidence>
<dbReference type="GO" id="GO:1990281">
    <property type="term" value="C:efflux pump complex"/>
    <property type="evidence" value="ECO:0007669"/>
    <property type="project" value="TreeGrafter"/>
</dbReference>
<evidence type="ECO:0000259" key="6">
    <source>
        <dbReference type="Pfam" id="PF25954"/>
    </source>
</evidence>
<dbReference type="PANTHER" id="PTHR30469">
    <property type="entry name" value="MULTIDRUG RESISTANCE PROTEIN MDTA"/>
    <property type="match status" value="1"/>
</dbReference>
<keyword evidence="8" id="KW-1185">Reference proteome</keyword>
<dbReference type="Gene3D" id="2.40.420.20">
    <property type="match status" value="1"/>
</dbReference>
<evidence type="ECO:0000313" key="8">
    <source>
        <dbReference type="Proteomes" id="UP000315017"/>
    </source>
</evidence>
<dbReference type="FunFam" id="2.40.30.170:FF:000010">
    <property type="entry name" value="Efflux RND transporter periplasmic adaptor subunit"/>
    <property type="match status" value="1"/>
</dbReference>
<feature type="coiled-coil region" evidence="2">
    <location>
        <begin position="111"/>
        <end position="211"/>
    </location>
</feature>
<keyword evidence="4" id="KW-0732">Signal</keyword>
<dbReference type="RefSeq" id="WP_145085582.1">
    <property type="nucleotide sequence ID" value="NZ_CP036274.1"/>
</dbReference>
<dbReference type="KEGG" id="aagg:ETAA8_09710"/>
<feature type="domain" description="Multidrug resistance protein MdtA-like barrel-sandwich hybrid" evidence="5">
    <location>
        <begin position="82"/>
        <end position="284"/>
    </location>
</feature>
<dbReference type="Gene3D" id="2.40.50.100">
    <property type="match status" value="2"/>
</dbReference>
<evidence type="ECO:0000256" key="2">
    <source>
        <dbReference type="SAM" id="Coils"/>
    </source>
</evidence>
<reference evidence="7 8" key="1">
    <citation type="submission" date="2019-02" db="EMBL/GenBank/DDBJ databases">
        <title>Deep-cultivation of Planctomycetes and their phenomic and genomic characterization uncovers novel biology.</title>
        <authorList>
            <person name="Wiegand S."/>
            <person name="Jogler M."/>
            <person name="Boedeker C."/>
            <person name="Pinto D."/>
            <person name="Vollmers J."/>
            <person name="Rivas-Marin E."/>
            <person name="Kohn T."/>
            <person name="Peeters S.H."/>
            <person name="Heuer A."/>
            <person name="Rast P."/>
            <person name="Oberbeckmann S."/>
            <person name="Bunk B."/>
            <person name="Jeske O."/>
            <person name="Meyerdierks A."/>
            <person name="Storesund J.E."/>
            <person name="Kallscheuer N."/>
            <person name="Luecker S."/>
            <person name="Lage O.M."/>
            <person name="Pohl T."/>
            <person name="Merkel B.J."/>
            <person name="Hornburger P."/>
            <person name="Mueller R.-W."/>
            <person name="Bruemmer F."/>
            <person name="Labrenz M."/>
            <person name="Spormann A.M."/>
            <person name="Op den Camp H."/>
            <person name="Overmann J."/>
            <person name="Amann R."/>
            <person name="Jetten M.S.M."/>
            <person name="Mascher T."/>
            <person name="Medema M.H."/>
            <person name="Devos D.P."/>
            <person name="Kaster A.-K."/>
            <person name="Ovreas L."/>
            <person name="Rohde M."/>
            <person name="Galperin M.Y."/>
            <person name="Jogler C."/>
        </authorList>
    </citation>
    <scope>NUCLEOTIDE SEQUENCE [LARGE SCALE GENOMIC DNA]</scope>
    <source>
        <strain evidence="7 8">ETA_A8</strain>
    </source>
</reference>